<protein>
    <submittedName>
        <fullName evidence="1">Uncharacterized protein</fullName>
    </submittedName>
</protein>
<name>A0A6G5RQH2_9ACTN</name>
<proteinExistence type="predicted"/>
<dbReference type="Proteomes" id="UP000495940">
    <property type="component" value="Chromosome"/>
</dbReference>
<accession>A0A6G5RQH2</accession>
<evidence type="ECO:0000313" key="1">
    <source>
        <dbReference type="EMBL" id="QCD59812.1"/>
    </source>
</evidence>
<organism evidence="1 2">
    <name type="scientific">Streptomyces hawaiiensis</name>
    <dbReference type="NCBI Taxonomy" id="67305"/>
    <lineage>
        <taxon>Bacteria</taxon>
        <taxon>Bacillati</taxon>
        <taxon>Actinomycetota</taxon>
        <taxon>Actinomycetes</taxon>
        <taxon>Kitasatosporales</taxon>
        <taxon>Streptomycetaceae</taxon>
        <taxon>Streptomyces</taxon>
    </lineage>
</organism>
<sequence length="67" mass="6606">MSFAQTVITGCGPLTCDPGGPDGAVETPGQAARGVRVASFQCGAGDRTTGARDVAVVRARPTDSGQG</sequence>
<dbReference type="EMBL" id="CP021978">
    <property type="protein sequence ID" value="QCD59812.1"/>
    <property type="molecule type" value="Genomic_DNA"/>
</dbReference>
<dbReference type="AlphaFoldDB" id="A0A6G5RQH2"/>
<evidence type="ECO:0000313" key="2">
    <source>
        <dbReference type="Proteomes" id="UP000495940"/>
    </source>
</evidence>
<dbReference type="KEGG" id="shaw:CEB94_37245"/>
<keyword evidence="2" id="KW-1185">Reference proteome</keyword>
<reference evidence="1 2" key="1">
    <citation type="submission" date="2017-06" db="EMBL/GenBank/DDBJ databases">
        <title>Complete Genome Sequence of Streptomyces hawaiiensis NRRL 15010 and insights into acyldepsipeptides biosynthesis.</title>
        <authorList>
            <person name="Mariita R.M."/>
            <person name="Sello J.K."/>
        </authorList>
    </citation>
    <scope>NUCLEOTIDE SEQUENCE [LARGE SCALE GENOMIC DNA]</scope>
    <source>
        <strain evidence="1 2">ATCC 12236</strain>
    </source>
</reference>
<gene>
    <name evidence="1" type="ORF">CEB94_37245</name>
</gene>